<proteinExistence type="predicted"/>
<reference evidence="1 2" key="1">
    <citation type="journal article" date="2014" name="Genome Announc.">
        <title>Complete Genome Sequence of the Extreme Thermophile Dictyoglomus thermophilum H-6-12.</title>
        <authorList>
            <person name="Coil D.A."/>
            <person name="Badger J.H."/>
            <person name="Forberger H.C."/>
            <person name="Riggs F."/>
            <person name="Madupu R."/>
            <person name="Fedorova N."/>
            <person name="Ward N."/>
            <person name="Robb F.T."/>
            <person name="Eisen J.A."/>
        </authorList>
    </citation>
    <scope>NUCLEOTIDE SEQUENCE [LARGE SCALE GENOMIC DNA]</scope>
    <source>
        <strain evidence="2">ATCC 35947 / DSM 3960 / H-6-12</strain>
    </source>
</reference>
<dbReference type="HOGENOM" id="CLU_975678_0_0_0"/>
<dbReference type="EMBL" id="CP001146">
    <property type="protein sequence ID" value="ACI19048.1"/>
    <property type="molecule type" value="Genomic_DNA"/>
</dbReference>
<gene>
    <name evidence="1" type="ordered locus">DICTH_1740</name>
</gene>
<name>B5YB25_DICT6</name>
<evidence type="ECO:0008006" key="3">
    <source>
        <dbReference type="Google" id="ProtNLM"/>
    </source>
</evidence>
<dbReference type="RefSeq" id="WP_012547680.1">
    <property type="nucleotide sequence ID" value="NC_011297.1"/>
</dbReference>
<evidence type="ECO:0000313" key="1">
    <source>
        <dbReference type="EMBL" id="ACI19048.1"/>
    </source>
</evidence>
<evidence type="ECO:0000313" key="2">
    <source>
        <dbReference type="Proteomes" id="UP000001733"/>
    </source>
</evidence>
<protein>
    <recommendedName>
        <fullName evidence="3">PorV/PorQ family protein</fullName>
    </recommendedName>
</protein>
<accession>B5YB25</accession>
<keyword evidence="2" id="KW-1185">Reference proteome</keyword>
<dbReference type="OrthoDB" id="9813658at2"/>
<organism evidence="1 2">
    <name type="scientific">Dictyoglomus thermophilum (strain ATCC 35947 / DSM 3960 / H-6-12)</name>
    <dbReference type="NCBI Taxonomy" id="309799"/>
    <lineage>
        <taxon>Bacteria</taxon>
        <taxon>Pseudomonadati</taxon>
        <taxon>Dictyoglomota</taxon>
        <taxon>Dictyoglomia</taxon>
        <taxon>Dictyoglomales</taxon>
        <taxon>Dictyoglomaceae</taxon>
        <taxon>Dictyoglomus</taxon>
    </lineage>
</organism>
<dbReference type="Proteomes" id="UP000001733">
    <property type="component" value="Chromosome"/>
</dbReference>
<dbReference type="AlphaFoldDB" id="B5YB25"/>
<sequence>MKKIFVVFIASIILLINLTFATEVEQNSYFDAKSSSLGFTFVTLDSEGETYFFNPATLSLKKFSYFALTFDNTSNSPNLKLSYFYPSTTIYAITADLIIDKDTKEYSLKNIRGAIAFPLTSYIYLGTSAVYSEEENLVKGNIGLILKIGDFLRTGIVGEGFTIEKISDQVYKITLALRYDIGLNLSLFNNTTNIYLDLVDVENFSNNKDWSLLRFGIEQKLGNILVIRIGSRGDITNLSNYTLGIGLNLNRLSLSFSLFSENTEDSNNSNESLKIKYKLTGTLRF</sequence>
<dbReference type="KEGG" id="dth:DICTH_1740"/>
<dbReference type="PaxDb" id="309799-DICTH_1740"/>